<keyword evidence="2 6" id="KW-0436">Ligase</keyword>
<organism evidence="6 7">
    <name type="scientific">Candidatus Ryanbacteria bacterium CG10_big_fil_rev_8_21_14_0_10_43_42</name>
    <dbReference type="NCBI Taxonomy" id="1974864"/>
    <lineage>
        <taxon>Bacteria</taxon>
        <taxon>Candidatus Ryaniibacteriota</taxon>
    </lineage>
</organism>
<feature type="domain" description="CoA-binding" evidence="5">
    <location>
        <begin position="4"/>
        <end position="101"/>
    </location>
</feature>
<dbReference type="PANTHER" id="PTHR11117:SF2">
    <property type="entry name" value="SUCCINATE--COA LIGASE [ADP_GDP-FORMING] SUBUNIT ALPHA, MITOCHONDRIAL"/>
    <property type="match status" value="1"/>
</dbReference>
<dbReference type="GO" id="GO:0004775">
    <property type="term" value="F:succinate-CoA ligase (ADP-forming) activity"/>
    <property type="evidence" value="ECO:0007669"/>
    <property type="project" value="TreeGrafter"/>
</dbReference>
<dbReference type="GO" id="GO:0006099">
    <property type="term" value="P:tricarboxylic acid cycle"/>
    <property type="evidence" value="ECO:0007669"/>
    <property type="project" value="UniProtKB-KW"/>
</dbReference>
<dbReference type="SUPFAM" id="SSF51735">
    <property type="entry name" value="NAD(P)-binding Rossmann-fold domains"/>
    <property type="match status" value="1"/>
</dbReference>
<dbReference type="InterPro" id="IPR032875">
    <property type="entry name" value="Succ_CoA_lig_flav_dom"/>
</dbReference>
<dbReference type="Proteomes" id="UP000229098">
    <property type="component" value="Unassembled WGS sequence"/>
</dbReference>
<evidence type="ECO:0000313" key="7">
    <source>
        <dbReference type="Proteomes" id="UP000229098"/>
    </source>
</evidence>
<dbReference type="PROSITE" id="PS01216">
    <property type="entry name" value="SUCCINYL_COA_LIG_1"/>
    <property type="match status" value="1"/>
</dbReference>
<dbReference type="Pfam" id="PF13607">
    <property type="entry name" value="Succ_CoA_lig"/>
    <property type="match status" value="1"/>
</dbReference>
<dbReference type="Pfam" id="PF02629">
    <property type="entry name" value="CoA_binding"/>
    <property type="match status" value="1"/>
</dbReference>
<dbReference type="GO" id="GO:0000166">
    <property type="term" value="F:nucleotide binding"/>
    <property type="evidence" value="ECO:0007669"/>
    <property type="project" value="UniProtKB-KW"/>
</dbReference>
<comment type="caution">
    <text evidence="6">The sequence shown here is derived from an EMBL/GenBank/DDBJ whole genome shotgun (WGS) entry which is preliminary data.</text>
</comment>
<dbReference type="Gene3D" id="3.40.50.261">
    <property type="entry name" value="Succinyl-CoA synthetase domains"/>
    <property type="match status" value="1"/>
</dbReference>
<gene>
    <name evidence="6" type="ORF">COU90_02155</name>
</gene>
<accession>A0A2M8KXK0</accession>
<dbReference type="PIRSF" id="PIRSF001553">
    <property type="entry name" value="SucCS_alpha"/>
    <property type="match status" value="1"/>
</dbReference>
<evidence type="ECO:0000313" key="6">
    <source>
        <dbReference type="EMBL" id="PJE64621.1"/>
    </source>
</evidence>
<keyword evidence="3" id="KW-0547">Nucleotide-binding</keyword>
<evidence type="ECO:0000256" key="3">
    <source>
        <dbReference type="ARBA" id="ARBA00022741"/>
    </source>
</evidence>
<feature type="active site" description="Tele-phosphohistidine intermediate" evidence="4">
    <location>
        <position position="256"/>
    </location>
</feature>
<proteinExistence type="predicted"/>
<dbReference type="InterPro" id="IPR003781">
    <property type="entry name" value="CoA-bd"/>
</dbReference>
<dbReference type="AlphaFoldDB" id="A0A2M8KXK0"/>
<protein>
    <submittedName>
        <fullName evidence="6">Succinate--CoA ligase subunit alpha</fullName>
    </submittedName>
</protein>
<evidence type="ECO:0000256" key="4">
    <source>
        <dbReference type="PIRSR" id="PIRSR001553-1"/>
    </source>
</evidence>
<reference evidence="7" key="1">
    <citation type="submission" date="2017-09" db="EMBL/GenBank/DDBJ databases">
        <title>Depth-based differentiation of microbial function through sediment-hosted aquifers and enrichment of novel symbionts in the deep terrestrial subsurface.</title>
        <authorList>
            <person name="Probst A.J."/>
            <person name="Ladd B."/>
            <person name="Jarett J.K."/>
            <person name="Geller-Mcgrath D.E."/>
            <person name="Sieber C.M.K."/>
            <person name="Emerson J.B."/>
            <person name="Anantharaman K."/>
            <person name="Thomas B.C."/>
            <person name="Malmstrom R."/>
            <person name="Stieglmeier M."/>
            <person name="Klingl A."/>
            <person name="Woyke T."/>
            <person name="Ryan C.M."/>
            <person name="Banfield J.F."/>
        </authorList>
    </citation>
    <scope>NUCLEOTIDE SEQUENCE [LARGE SCALE GENOMIC DNA]</scope>
</reference>
<dbReference type="InterPro" id="IPR036291">
    <property type="entry name" value="NAD(P)-bd_dom_sf"/>
</dbReference>
<dbReference type="PANTHER" id="PTHR11117">
    <property type="entry name" value="SUCCINYL-COA LIGASE SUBUNIT ALPHA"/>
    <property type="match status" value="1"/>
</dbReference>
<sequence>MAILVTEKTKVLIQGITGKEGLKALEGMRNYGTDVLAGVTPGKGGGYISNVPVYNTVREAMQDHPSINATLLVMPALAVKAAAYEAIQEKIPLLNILTEHVSVRDTALIIAQARKDGVNVIGPSSVGIISPGIGKMGSIGGENPGRMFRPGPVGIISKSGGMTSEIAITLNRSGLGQSTVLGIGGDQLIGFDFIDAMKLFEKDEKTHAIVIFGEVGGTYEEQLAEFIQKERFKKPIIAIIAGRFTSAFPSGTVFGHAGTIVMRNRGGYESKVSALQKAGVMVVNTLEEIPLLLKKKFYERMG</sequence>
<evidence type="ECO:0000256" key="1">
    <source>
        <dbReference type="ARBA" id="ARBA00022532"/>
    </source>
</evidence>
<dbReference type="EMBL" id="PFEF01000005">
    <property type="protein sequence ID" value="PJE64621.1"/>
    <property type="molecule type" value="Genomic_DNA"/>
</dbReference>
<dbReference type="SUPFAM" id="SSF52210">
    <property type="entry name" value="Succinyl-CoA synthetase domains"/>
    <property type="match status" value="1"/>
</dbReference>
<dbReference type="GO" id="GO:0004776">
    <property type="term" value="F:succinate-CoA ligase (GDP-forming) activity"/>
    <property type="evidence" value="ECO:0007669"/>
    <property type="project" value="TreeGrafter"/>
</dbReference>
<dbReference type="Gene3D" id="3.40.50.720">
    <property type="entry name" value="NAD(P)-binding Rossmann-like Domain"/>
    <property type="match status" value="1"/>
</dbReference>
<keyword evidence="1" id="KW-0816">Tricarboxylic acid cycle</keyword>
<name>A0A2M8KXK0_9BACT</name>
<dbReference type="GO" id="GO:0009361">
    <property type="term" value="C:succinate-CoA ligase complex (ADP-forming)"/>
    <property type="evidence" value="ECO:0007669"/>
    <property type="project" value="TreeGrafter"/>
</dbReference>
<evidence type="ECO:0000259" key="5">
    <source>
        <dbReference type="SMART" id="SM00881"/>
    </source>
</evidence>
<evidence type="ECO:0000256" key="2">
    <source>
        <dbReference type="ARBA" id="ARBA00022598"/>
    </source>
</evidence>
<dbReference type="InterPro" id="IPR033847">
    <property type="entry name" value="Citrt_syn/SCS-alpha_CS"/>
</dbReference>
<dbReference type="InterPro" id="IPR005810">
    <property type="entry name" value="CoA_lig_alpha"/>
</dbReference>
<dbReference type="PRINTS" id="PR01798">
    <property type="entry name" value="SCOASYNTHASE"/>
</dbReference>
<dbReference type="SMART" id="SM00881">
    <property type="entry name" value="CoA_binding"/>
    <property type="match status" value="1"/>
</dbReference>
<dbReference type="InterPro" id="IPR016102">
    <property type="entry name" value="Succinyl-CoA_synth-like"/>
</dbReference>